<dbReference type="Gramene" id="TraesARI4B03G02301910.1">
    <property type="protein sequence ID" value="TraesARI4B03G02301910.1"/>
    <property type="gene ID" value="TraesARI4B03G02301910"/>
</dbReference>
<dbReference type="Gramene" id="TraesNOR4B03G02283040.1">
    <property type="protein sequence ID" value="TraesNOR4B03G02283040.1"/>
    <property type="gene ID" value="TraesNOR4B03G02283040"/>
</dbReference>
<dbReference type="Gramene" id="TraesJAG4B03G02265430.1">
    <property type="protein sequence ID" value="TraesJAG4B03G02265430.1"/>
    <property type="gene ID" value="TraesJAG4B03G02265430"/>
</dbReference>
<proteinExistence type="predicted"/>
<name>A0A3B6IQ31_WHEAT</name>
<dbReference type="KEGG" id="taes:123091396"/>
<dbReference type="SMR" id="A0A3B6IQ31"/>
<reference evidence="4" key="2">
    <citation type="submission" date="2018-10" db="UniProtKB">
        <authorList>
            <consortium name="EnsemblPlants"/>
        </authorList>
    </citation>
    <scope>IDENTIFICATION</scope>
</reference>
<dbReference type="Gramene" id="TraesCS4B03G0245000.2">
    <property type="protein sequence ID" value="TraesCS4B03G0245000.2.CDS"/>
    <property type="gene ID" value="TraesCS4B03G0245000"/>
</dbReference>
<dbReference type="EnsemblPlants" id="TraesCS4B02G107700.2">
    <property type="protein sequence ID" value="TraesCS4B02G107700.2"/>
    <property type="gene ID" value="TraesCS4B02G107700"/>
</dbReference>
<protein>
    <recommendedName>
        <fullName evidence="3">MORF/ORRM1/DAG-like MORF domain-containing protein</fullName>
    </recommendedName>
</protein>
<feature type="compositionally biased region" description="Polar residues" evidence="2">
    <location>
        <begin position="218"/>
        <end position="244"/>
    </location>
</feature>
<dbReference type="GO" id="GO:0005739">
    <property type="term" value="C:mitochondrion"/>
    <property type="evidence" value="ECO:0000318"/>
    <property type="project" value="GO_Central"/>
</dbReference>
<dbReference type="InterPro" id="IPR039206">
    <property type="entry name" value="MORF/ORRM1/DAG-like"/>
</dbReference>
<dbReference type="FunFam" id="3.30.70.80:FF:000001">
    <property type="entry name" value="Multiple organellar RNA editing factor"/>
    <property type="match status" value="1"/>
</dbReference>
<evidence type="ECO:0000256" key="2">
    <source>
        <dbReference type="SAM" id="MobiDB-lite"/>
    </source>
</evidence>
<dbReference type="Gramene" id="TraesCS4B02G107700.2">
    <property type="protein sequence ID" value="TraesCS4B02G107700.2"/>
    <property type="gene ID" value="TraesCS4B02G107700"/>
</dbReference>
<dbReference type="GO" id="GO:0080156">
    <property type="term" value="P:mitochondrial mRNA modification"/>
    <property type="evidence" value="ECO:0000318"/>
    <property type="project" value="GO_Central"/>
</dbReference>
<gene>
    <name evidence="4" type="primary">LOC123091396</name>
</gene>
<dbReference type="RefSeq" id="XP_044368830.1">
    <property type="nucleotide sequence ID" value="XM_044512895.1"/>
</dbReference>
<dbReference type="GO" id="GO:0016554">
    <property type="term" value="P:cytidine to uridine editing"/>
    <property type="evidence" value="ECO:0007669"/>
    <property type="project" value="InterPro"/>
</dbReference>
<feature type="region of interest" description="Disordered" evidence="2">
    <location>
        <begin position="175"/>
        <end position="433"/>
    </location>
</feature>
<dbReference type="Gramene" id="TraesSYM4B03G02292680.1">
    <property type="protein sequence ID" value="TraesSYM4B03G02292680.1"/>
    <property type="gene ID" value="TraesSYM4B03G02292680"/>
</dbReference>
<sequence>MALALRLRRALAAASTSASLLRPTASAAAPPHRAPLLAPFVAPLPRPFLPGGAAGFRSTAATAARGNYGGGADDAKIDPDEILFEGCDYNHWLITMEFPDPKPSREEMIETYLQTLAKVVGSYEEAKKRMYALSTTTYVGFQAVMTEEMSEKFRGLPGVVFILPDSYLYPETKEYGGDKYENGVITPRPPPVQYSKLSRNDRNRNYRGNYENSPPPQGNYQNSPPHGNYQNRSPQGNFQGSRPQQDVRGYAPQQNYTQAGQDGRGYGRNDSADRPGYNAPGGYQGRVNEAGQGFQDPQERRSFSQGQEGDLRPGGPSAPGNYGQPPAPGNYGQPPAPGNYGQPPAPGNYGQPPAPGNYGQPPAPGSYGKPSEPPAYGQPSGSRYPGGNQGAPGYGGDNRQGAAPAYGGDNLQGVSGQYPSPGEGQQGNWQGRQ</sequence>
<dbReference type="InterPro" id="IPR037045">
    <property type="entry name" value="S8pro/Inhibitor_I9_sf"/>
</dbReference>
<dbReference type="Gramene" id="TraesLDM4B03G02265930.1">
    <property type="protein sequence ID" value="TraesLDM4B03G02265930.1"/>
    <property type="gene ID" value="TraesLDM4B03G02265930"/>
</dbReference>
<dbReference type="OrthoDB" id="1706674at2759"/>
<feature type="compositionally biased region" description="Gly residues" evidence="2">
    <location>
        <begin position="387"/>
        <end position="398"/>
    </location>
</feature>
<dbReference type="GO" id="GO:0042803">
    <property type="term" value="F:protein homodimerization activity"/>
    <property type="evidence" value="ECO:0007669"/>
    <property type="project" value="UniProtKB-ARBA"/>
</dbReference>
<dbReference type="Gramene" id="TraesJUL4B03G02286150.2">
    <property type="protein sequence ID" value="TraesJUL4B03G02286150.2"/>
    <property type="gene ID" value="TraesJUL4B03G02286150"/>
</dbReference>
<evidence type="ECO:0000313" key="5">
    <source>
        <dbReference type="Proteomes" id="UP000019116"/>
    </source>
</evidence>
<dbReference type="InterPro" id="IPR054059">
    <property type="entry name" value="MORF/ORRM1/DAG-like_MORF"/>
</dbReference>
<keyword evidence="5" id="KW-1185">Reference proteome</keyword>
<evidence type="ECO:0000313" key="4">
    <source>
        <dbReference type="EnsemblPlants" id="TraesCS4B02G107700.2"/>
    </source>
</evidence>
<dbReference type="Gramene" id="TraesLAC4B03G02219270.1">
    <property type="protein sequence ID" value="TraesLAC4B03G02219270.1"/>
    <property type="gene ID" value="TraesLAC4B03G02219270"/>
</dbReference>
<dbReference type="Gramene" id="TraesPARA_EIv1.0_1331400.1">
    <property type="protein sequence ID" value="TraesPARA_EIv1.0_1331400.1.CDS"/>
    <property type="gene ID" value="TraesPARA_EIv1.0_1331400"/>
</dbReference>
<dbReference type="Pfam" id="PF21864">
    <property type="entry name" value="MORF_dom"/>
    <property type="match status" value="1"/>
</dbReference>
<dbReference type="Gene3D" id="3.30.70.80">
    <property type="entry name" value="Peptidase S8 propeptide/proteinase inhibitor I9"/>
    <property type="match status" value="1"/>
</dbReference>
<dbReference type="STRING" id="4565.A0A3B6IQ31"/>
<dbReference type="Gramene" id="TraesJUL4B03G02286150.1">
    <property type="protein sequence ID" value="TraesJUL4B03G02286150.1"/>
    <property type="gene ID" value="TraesJUL4B03G02286150"/>
</dbReference>
<keyword evidence="1" id="KW-0809">Transit peptide</keyword>
<dbReference type="Gramene" id="TraesSTA4B03G02260310.1">
    <property type="protein sequence ID" value="TraesSTA4B03G02260310.1"/>
    <property type="gene ID" value="TraesSTA4B03G02260310"/>
</dbReference>
<organism evidence="4">
    <name type="scientific">Triticum aestivum</name>
    <name type="common">Wheat</name>
    <dbReference type="NCBI Taxonomy" id="4565"/>
    <lineage>
        <taxon>Eukaryota</taxon>
        <taxon>Viridiplantae</taxon>
        <taxon>Streptophyta</taxon>
        <taxon>Embryophyta</taxon>
        <taxon>Tracheophyta</taxon>
        <taxon>Spermatophyta</taxon>
        <taxon>Magnoliopsida</taxon>
        <taxon>Liliopsida</taxon>
        <taxon>Poales</taxon>
        <taxon>Poaceae</taxon>
        <taxon>BOP clade</taxon>
        <taxon>Pooideae</taxon>
        <taxon>Triticodae</taxon>
        <taxon>Triticeae</taxon>
        <taxon>Triticinae</taxon>
        <taxon>Triticum</taxon>
    </lineage>
</organism>
<feature type="domain" description="MORF/ORRM1/DAG-like MORF" evidence="3">
    <location>
        <begin position="89"/>
        <end position="180"/>
    </location>
</feature>
<dbReference type="PaxDb" id="4565-Traes_4BS_DC6D6978A.2"/>
<evidence type="ECO:0000256" key="1">
    <source>
        <dbReference type="ARBA" id="ARBA00022946"/>
    </source>
</evidence>
<dbReference type="AlphaFoldDB" id="A0A3B6IQ31"/>
<dbReference type="PANTHER" id="PTHR31346">
    <property type="entry name" value="MULTIPLE ORGANELLAR RNA EDITING FACTOR 2, CHLOROPLASTIC-RELATED-RELATED"/>
    <property type="match status" value="1"/>
</dbReference>
<reference evidence="4" key="1">
    <citation type="submission" date="2018-08" db="EMBL/GenBank/DDBJ databases">
        <authorList>
            <person name="Rossello M."/>
        </authorList>
    </citation>
    <scope>NUCLEOTIDE SEQUENCE [LARGE SCALE GENOMIC DNA]</scope>
    <source>
        <strain evidence="4">cv. Chinese Spring</strain>
    </source>
</reference>
<evidence type="ECO:0000259" key="3">
    <source>
        <dbReference type="Pfam" id="PF21864"/>
    </source>
</evidence>
<accession>A0A3B6IQ31</accession>
<dbReference type="PANTHER" id="PTHR31346:SF5">
    <property type="entry name" value="MULTIPLE ORGANELLAR RNA EDITING FACTOR 1, MITOCHONDRIAL"/>
    <property type="match status" value="1"/>
</dbReference>
<dbReference type="Proteomes" id="UP000019116">
    <property type="component" value="Chromosome 4B"/>
</dbReference>
<dbReference type="Gramene" id="TraesMAC4B03G02265370.1">
    <property type="protein sequence ID" value="TraesMAC4B03G02265370.1"/>
    <property type="gene ID" value="TraesMAC4B03G02265370"/>
</dbReference>
<dbReference type="GeneID" id="123091396"/>